<evidence type="ECO:0000256" key="1">
    <source>
        <dbReference type="ARBA" id="ARBA00023054"/>
    </source>
</evidence>
<evidence type="ECO:0000256" key="2">
    <source>
        <dbReference type="SAM" id="Coils"/>
    </source>
</evidence>
<dbReference type="Pfam" id="PF01576">
    <property type="entry name" value="Myosin_tail_1"/>
    <property type="match status" value="1"/>
</dbReference>
<proteinExistence type="predicted"/>
<feature type="domain" description="Myosin tail" evidence="4">
    <location>
        <begin position="138"/>
        <end position="338"/>
    </location>
</feature>
<accession>A0A7J6AR80</accession>
<evidence type="ECO:0000313" key="6">
    <source>
        <dbReference type="Proteomes" id="UP000593565"/>
    </source>
</evidence>
<dbReference type="GO" id="GO:0016459">
    <property type="term" value="C:myosin complex"/>
    <property type="evidence" value="ECO:0007669"/>
    <property type="project" value="InterPro"/>
</dbReference>
<feature type="region of interest" description="Disordered" evidence="3">
    <location>
        <begin position="1"/>
        <end position="21"/>
    </location>
</feature>
<dbReference type="InterPro" id="IPR002928">
    <property type="entry name" value="Myosin_tail"/>
</dbReference>
<keyword evidence="6" id="KW-1185">Reference proteome</keyword>
<feature type="compositionally biased region" description="Basic residues" evidence="3">
    <location>
        <begin position="1"/>
        <end position="10"/>
    </location>
</feature>
<evidence type="ECO:0000259" key="4">
    <source>
        <dbReference type="Pfam" id="PF01576"/>
    </source>
</evidence>
<protein>
    <recommendedName>
        <fullName evidence="4">Myosin tail domain-containing protein</fullName>
    </recommendedName>
</protein>
<dbReference type="AlphaFoldDB" id="A0A7J6AR80"/>
<dbReference type="EMBL" id="JAAGNN010000009">
    <property type="protein sequence ID" value="KAF4085402.1"/>
    <property type="molecule type" value="Genomic_DNA"/>
</dbReference>
<name>A0A7J6AR80_AMEME</name>
<reference evidence="5 6" key="1">
    <citation type="submission" date="2020-02" db="EMBL/GenBank/DDBJ databases">
        <title>A chromosome-scale genome assembly of the black bullhead catfish (Ameiurus melas).</title>
        <authorList>
            <person name="Wen M."/>
            <person name="Zham M."/>
            <person name="Cabau C."/>
            <person name="Klopp C."/>
            <person name="Donnadieu C."/>
            <person name="Roques C."/>
            <person name="Bouchez O."/>
            <person name="Lampietro C."/>
            <person name="Jouanno E."/>
            <person name="Herpin A."/>
            <person name="Louis A."/>
            <person name="Berthelot C."/>
            <person name="Parey E."/>
            <person name="Roest-Crollius H."/>
            <person name="Braasch I."/>
            <person name="Postlethwait J."/>
            <person name="Robinson-Rechavi M."/>
            <person name="Echchiki A."/>
            <person name="Begum T."/>
            <person name="Montfort J."/>
            <person name="Schartl M."/>
            <person name="Bobe J."/>
            <person name="Guiguen Y."/>
        </authorList>
    </citation>
    <scope>NUCLEOTIDE SEQUENCE [LARGE SCALE GENOMIC DNA]</scope>
    <source>
        <strain evidence="5">M_S1</strain>
        <tissue evidence="5">Blood</tissue>
    </source>
</reference>
<feature type="coiled-coil region" evidence="2">
    <location>
        <begin position="216"/>
        <end position="340"/>
    </location>
</feature>
<sequence length="355" mass="40320">MDAVRRRQRSRTREPTLGVPALESMHLAPRFSRDMPEPYEGYPYRDPFLQDCQHFVSKSADLIPRIPPKANFRVRAPASAKPLVPVGGIRSKEDAQLQELTWNPSESEKQRKEMAAEMRKMQLAMEKLQGALTERESQLQAQQLLLQEREVALEKERKRSAQAVTAKEAFQYLLSLQETQLIQTTEAASAALGHLGQGQDQLRDQLRETEVLRVARDAALSSAKESERKVKSLTAEKGQLHEELSAAVRRQEQVRQDRDKLQEEVTGCYQLATWREEKQTGETRMSQLERELEAAQLNSERVQERLSSASAQLDTLRSELEEERRQAALVVAAKEKLKLELSQREASAHSSQGGS</sequence>
<keyword evidence="1 2" id="KW-0175">Coiled coil</keyword>
<comment type="caution">
    <text evidence="5">The sequence shown here is derived from an EMBL/GenBank/DDBJ whole genome shotgun (WGS) entry which is preliminary data.</text>
</comment>
<evidence type="ECO:0000313" key="5">
    <source>
        <dbReference type="EMBL" id="KAF4085402.1"/>
    </source>
</evidence>
<evidence type="ECO:0000256" key="3">
    <source>
        <dbReference type="SAM" id="MobiDB-lite"/>
    </source>
</evidence>
<dbReference type="Proteomes" id="UP000593565">
    <property type="component" value="Unassembled WGS sequence"/>
</dbReference>
<gene>
    <name evidence="5" type="ORF">AMELA_G00117680</name>
</gene>
<organism evidence="5 6">
    <name type="scientific">Ameiurus melas</name>
    <name type="common">Black bullhead</name>
    <name type="synonym">Silurus melas</name>
    <dbReference type="NCBI Taxonomy" id="219545"/>
    <lineage>
        <taxon>Eukaryota</taxon>
        <taxon>Metazoa</taxon>
        <taxon>Chordata</taxon>
        <taxon>Craniata</taxon>
        <taxon>Vertebrata</taxon>
        <taxon>Euteleostomi</taxon>
        <taxon>Actinopterygii</taxon>
        <taxon>Neopterygii</taxon>
        <taxon>Teleostei</taxon>
        <taxon>Ostariophysi</taxon>
        <taxon>Siluriformes</taxon>
        <taxon>Ictaluridae</taxon>
        <taxon>Ameiurus</taxon>
    </lineage>
</organism>